<protein>
    <submittedName>
        <fullName evidence="1">Uncharacterized protein</fullName>
    </submittedName>
</protein>
<evidence type="ECO:0000313" key="2">
    <source>
        <dbReference type="Proteomes" id="UP001159363"/>
    </source>
</evidence>
<accession>A0ABQ9HZG8</accession>
<dbReference type="Proteomes" id="UP001159363">
    <property type="component" value="Chromosome 3"/>
</dbReference>
<comment type="caution">
    <text evidence="1">The sequence shown here is derived from an EMBL/GenBank/DDBJ whole genome shotgun (WGS) entry which is preliminary data.</text>
</comment>
<dbReference type="PANTHER" id="PTHR31751:SF42">
    <property type="entry name" value="PROTEIN CBG10204"/>
    <property type="match status" value="1"/>
</dbReference>
<reference evidence="1 2" key="1">
    <citation type="submission" date="2023-02" db="EMBL/GenBank/DDBJ databases">
        <title>LHISI_Scaffold_Assembly.</title>
        <authorList>
            <person name="Stuart O.P."/>
            <person name="Cleave R."/>
            <person name="Magrath M.J.L."/>
            <person name="Mikheyev A.S."/>
        </authorList>
    </citation>
    <scope>NUCLEOTIDE SEQUENCE [LARGE SCALE GENOMIC DNA]</scope>
    <source>
        <strain evidence="1">Daus_M_001</strain>
        <tissue evidence="1">Leg muscle</tissue>
    </source>
</reference>
<organism evidence="1 2">
    <name type="scientific">Dryococelus australis</name>
    <dbReference type="NCBI Taxonomy" id="614101"/>
    <lineage>
        <taxon>Eukaryota</taxon>
        <taxon>Metazoa</taxon>
        <taxon>Ecdysozoa</taxon>
        <taxon>Arthropoda</taxon>
        <taxon>Hexapoda</taxon>
        <taxon>Insecta</taxon>
        <taxon>Pterygota</taxon>
        <taxon>Neoptera</taxon>
        <taxon>Polyneoptera</taxon>
        <taxon>Phasmatodea</taxon>
        <taxon>Verophasmatodea</taxon>
        <taxon>Anareolatae</taxon>
        <taxon>Phasmatidae</taxon>
        <taxon>Eurycanthinae</taxon>
        <taxon>Dryococelus</taxon>
    </lineage>
</organism>
<sequence>MLNHQIPLRVIRVQYGMKQNDRKHWWRKYCQEICSRLYARLRLPQEQTYLTILMRIQKNERETNLKELQKSSNVWLAGNEKYDSPGFCAKYVVYSLMDFHRGIIVYFELLQKAVFSDRNLGVRHYIRTQHPTIEREFNVWHLSKIDGWKEDIMKRILTSERSRLTRRGASRSLRPFAAEKHCSSASTIY</sequence>
<proteinExistence type="predicted"/>
<keyword evidence="2" id="KW-1185">Reference proteome</keyword>
<gene>
    <name evidence="1" type="ORF">PR048_009290</name>
</gene>
<dbReference type="PANTHER" id="PTHR31751">
    <property type="entry name" value="SI:CH211-108C17.2-RELATED-RELATED"/>
    <property type="match status" value="1"/>
</dbReference>
<dbReference type="EMBL" id="JARBHB010000003">
    <property type="protein sequence ID" value="KAJ8889787.1"/>
    <property type="molecule type" value="Genomic_DNA"/>
</dbReference>
<name>A0ABQ9HZG8_9NEOP</name>
<evidence type="ECO:0000313" key="1">
    <source>
        <dbReference type="EMBL" id="KAJ8889787.1"/>
    </source>
</evidence>